<comment type="caution">
    <text evidence="1">The sequence shown here is derived from an EMBL/GenBank/DDBJ whole genome shotgun (WGS) entry which is preliminary data.</text>
</comment>
<evidence type="ECO:0000313" key="2">
    <source>
        <dbReference type="Proteomes" id="UP000188268"/>
    </source>
</evidence>
<sequence length="20" mass="2420">ETRSATRGRRYIYTCRYPIG</sequence>
<name>A0A1R3H0U6_COCAP</name>
<proteinExistence type="predicted"/>
<feature type="non-terminal residue" evidence="1">
    <location>
        <position position="1"/>
    </location>
</feature>
<dbReference type="Proteomes" id="UP000188268">
    <property type="component" value="Unassembled WGS sequence"/>
</dbReference>
<gene>
    <name evidence="1" type="ORF">CCACVL1_22152</name>
</gene>
<dbReference type="EMBL" id="AWWV01012855">
    <property type="protein sequence ID" value="OMO63972.1"/>
    <property type="molecule type" value="Genomic_DNA"/>
</dbReference>
<accession>A0A1R3H0U6</accession>
<organism evidence="1 2">
    <name type="scientific">Corchorus capsularis</name>
    <name type="common">Jute</name>
    <dbReference type="NCBI Taxonomy" id="210143"/>
    <lineage>
        <taxon>Eukaryota</taxon>
        <taxon>Viridiplantae</taxon>
        <taxon>Streptophyta</taxon>
        <taxon>Embryophyta</taxon>
        <taxon>Tracheophyta</taxon>
        <taxon>Spermatophyta</taxon>
        <taxon>Magnoliopsida</taxon>
        <taxon>eudicotyledons</taxon>
        <taxon>Gunneridae</taxon>
        <taxon>Pentapetalae</taxon>
        <taxon>rosids</taxon>
        <taxon>malvids</taxon>
        <taxon>Malvales</taxon>
        <taxon>Malvaceae</taxon>
        <taxon>Grewioideae</taxon>
        <taxon>Apeibeae</taxon>
        <taxon>Corchorus</taxon>
    </lineage>
</organism>
<keyword evidence="2" id="KW-1185">Reference proteome</keyword>
<reference evidence="1 2" key="1">
    <citation type="submission" date="2013-09" db="EMBL/GenBank/DDBJ databases">
        <title>Corchorus capsularis genome sequencing.</title>
        <authorList>
            <person name="Alam M."/>
            <person name="Haque M.S."/>
            <person name="Islam M.S."/>
            <person name="Emdad E.M."/>
            <person name="Islam M.M."/>
            <person name="Ahmed B."/>
            <person name="Halim A."/>
            <person name="Hossen Q.M.M."/>
            <person name="Hossain M.Z."/>
            <person name="Ahmed R."/>
            <person name="Khan M.M."/>
            <person name="Islam R."/>
            <person name="Rashid M.M."/>
            <person name="Khan S.A."/>
            <person name="Rahman M.S."/>
            <person name="Alam M."/>
        </authorList>
    </citation>
    <scope>NUCLEOTIDE SEQUENCE [LARGE SCALE GENOMIC DNA]</scope>
    <source>
        <strain evidence="2">cv. CVL-1</strain>
        <tissue evidence="1">Whole seedling</tissue>
    </source>
</reference>
<dbReference type="Gramene" id="OMO63972">
    <property type="protein sequence ID" value="OMO63972"/>
    <property type="gene ID" value="CCACVL1_22152"/>
</dbReference>
<protein>
    <submittedName>
        <fullName evidence="1">Uncharacterized protein</fullName>
    </submittedName>
</protein>
<evidence type="ECO:0000313" key="1">
    <source>
        <dbReference type="EMBL" id="OMO63972.1"/>
    </source>
</evidence>
<dbReference type="AlphaFoldDB" id="A0A1R3H0U6"/>